<dbReference type="AlphaFoldDB" id="A0A497EJ86"/>
<feature type="non-terminal residue" evidence="2">
    <location>
        <position position="40"/>
    </location>
</feature>
<gene>
    <name evidence="2" type="ORF">DRJ31_10895</name>
</gene>
<proteinExistence type="predicted"/>
<protein>
    <submittedName>
        <fullName evidence="2">TrmB family transcriptional regulator</fullName>
    </submittedName>
</protein>
<evidence type="ECO:0000259" key="1">
    <source>
        <dbReference type="Pfam" id="PF01978"/>
    </source>
</evidence>
<dbReference type="Pfam" id="PF01978">
    <property type="entry name" value="TrmB"/>
    <property type="match status" value="1"/>
</dbReference>
<sequence length="40" mass="4457">MEQVLREMGLSKNEIKVYLTLLKLGSANVGDITKKSGVHR</sequence>
<dbReference type="EMBL" id="QMQV01000234">
    <property type="protein sequence ID" value="RLE45719.1"/>
    <property type="molecule type" value="Genomic_DNA"/>
</dbReference>
<evidence type="ECO:0000313" key="3">
    <source>
        <dbReference type="Proteomes" id="UP000278475"/>
    </source>
</evidence>
<comment type="caution">
    <text evidence="2">The sequence shown here is derived from an EMBL/GenBank/DDBJ whole genome shotgun (WGS) entry which is preliminary data.</text>
</comment>
<dbReference type="Gene3D" id="1.10.10.10">
    <property type="entry name" value="Winged helix-like DNA-binding domain superfamily/Winged helix DNA-binding domain"/>
    <property type="match status" value="1"/>
</dbReference>
<dbReference type="InterPro" id="IPR002831">
    <property type="entry name" value="Tscrpt_reg_TrmB_N"/>
</dbReference>
<dbReference type="InterPro" id="IPR036388">
    <property type="entry name" value="WH-like_DNA-bd_sf"/>
</dbReference>
<name>A0A497EJ86_9CREN</name>
<accession>A0A497EJ86</accession>
<reference evidence="2 3" key="1">
    <citation type="submission" date="2018-06" db="EMBL/GenBank/DDBJ databases">
        <title>Extensive metabolic versatility and redundancy in microbially diverse, dynamic hydrothermal sediments.</title>
        <authorList>
            <person name="Dombrowski N."/>
            <person name="Teske A."/>
            <person name="Baker B.J."/>
        </authorList>
    </citation>
    <scope>NUCLEOTIDE SEQUENCE [LARGE SCALE GENOMIC DNA]</scope>
    <source>
        <strain evidence="2">B66_G16</strain>
    </source>
</reference>
<organism evidence="2 3">
    <name type="scientific">Thermoproteota archaeon</name>
    <dbReference type="NCBI Taxonomy" id="2056631"/>
    <lineage>
        <taxon>Archaea</taxon>
        <taxon>Thermoproteota</taxon>
    </lineage>
</organism>
<evidence type="ECO:0000313" key="2">
    <source>
        <dbReference type="EMBL" id="RLE45719.1"/>
    </source>
</evidence>
<dbReference type="Proteomes" id="UP000278475">
    <property type="component" value="Unassembled WGS sequence"/>
</dbReference>
<feature type="domain" description="Transcription regulator TrmB N-terminal" evidence="1">
    <location>
        <begin position="5"/>
        <end position="40"/>
    </location>
</feature>